<dbReference type="InParanoid" id="A0A067PYV6"/>
<dbReference type="HOGENOM" id="CLU_1209987_0_0_1"/>
<keyword evidence="2" id="KW-1185">Reference proteome</keyword>
<dbReference type="AlphaFoldDB" id="A0A067PYV6"/>
<dbReference type="EMBL" id="KL197715">
    <property type="protein sequence ID" value="KDQ59899.1"/>
    <property type="molecule type" value="Genomic_DNA"/>
</dbReference>
<protein>
    <submittedName>
        <fullName evidence="1">Uncharacterized protein</fullName>
    </submittedName>
</protein>
<organism evidence="1 2">
    <name type="scientific">Jaapia argillacea MUCL 33604</name>
    <dbReference type="NCBI Taxonomy" id="933084"/>
    <lineage>
        <taxon>Eukaryota</taxon>
        <taxon>Fungi</taxon>
        <taxon>Dikarya</taxon>
        <taxon>Basidiomycota</taxon>
        <taxon>Agaricomycotina</taxon>
        <taxon>Agaricomycetes</taxon>
        <taxon>Agaricomycetidae</taxon>
        <taxon>Jaapiales</taxon>
        <taxon>Jaapiaceae</taxon>
        <taxon>Jaapia</taxon>
    </lineage>
</organism>
<proteinExistence type="predicted"/>
<name>A0A067PYV6_9AGAM</name>
<evidence type="ECO:0000313" key="1">
    <source>
        <dbReference type="EMBL" id="KDQ59899.1"/>
    </source>
</evidence>
<dbReference type="Proteomes" id="UP000027265">
    <property type="component" value="Unassembled WGS sequence"/>
</dbReference>
<reference evidence="2" key="1">
    <citation type="journal article" date="2014" name="Proc. Natl. Acad. Sci. U.S.A.">
        <title>Extensive sampling of basidiomycete genomes demonstrates inadequacy of the white-rot/brown-rot paradigm for wood decay fungi.</title>
        <authorList>
            <person name="Riley R."/>
            <person name="Salamov A.A."/>
            <person name="Brown D.W."/>
            <person name="Nagy L.G."/>
            <person name="Floudas D."/>
            <person name="Held B.W."/>
            <person name="Levasseur A."/>
            <person name="Lombard V."/>
            <person name="Morin E."/>
            <person name="Otillar R."/>
            <person name="Lindquist E.A."/>
            <person name="Sun H."/>
            <person name="LaButti K.M."/>
            <person name="Schmutz J."/>
            <person name="Jabbour D."/>
            <person name="Luo H."/>
            <person name="Baker S.E."/>
            <person name="Pisabarro A.G."/>
            <person name="Walton J.D."/>
            <person name="Blanchette R.A."/>
            <person name="Henrissat B."/>
            <person name="Martin F."/>
            <person name="Cullen D."/>
            <person name="Hibbett D.S."/>
            <person name="Grigoriev I.V."/>
        </authorList>
    </citation>
    <scope>NUCLEOTIDE SEQUENCE [LARGE SCALE GENOMIC DNA]</scope>
    <source>
        <strain evidence="2">MUCL 33604</strain>
    </source>
</reference>
<sequence>MTRSLHGRTPSRKTHKTSLFKFTDSLTPTASLPTQKRYATNNSTRLAAWTHSGTGSKFSNRSISSLCHNLETIDLSMPEVTEASKQSMPIQNILTDASAPISTPVSYHKASTMATSLPPSTAASEEMPPVPSFDQDFSPETPLRTSPISHVPSSLTSPFPPVPFLTSFNAHLFFQPPPPPCFPASIDFAQVPIIDYYDKCGSVFGEGGFSGVESLPDWIREVFEGSATV</sequence>
<accession>A0A067PYV6</accession>
<gene>
    <name evidence="1" type="ORF">JAAARDRAFT_192355</name>
</gene>
<evidence type="ECO:0000313" key="2">
    <source>
        <dbReference type="Proteomes" id="UP000027265"/>
    </source>
</evidence>